<keyword evidence="1" id="KW-1133">Transmembrane helix</keyword>
<dbReference type="Proteomes" id="UP001597283">
    <property type="component" value="Unassembled WGS sequence"/>
</dbReference>
<accession>A0ABW4NE13</accession>
<dbReference type="SUPFAM" id="SSF53448">
    <property type="entry name" value="Nucleotide-diphospho-sugar transferases"/>
    <property type="match status" value="1"/>
</dbReference>
<feature type="transmembrane region" description="Helical" evidence="1">
    <location>
        <begin position="351"/>
        <end position="374"/>
    </location>
</feature>
<feature type="transmembrane region" description="Helical" evidence="1">
    <location>
        <begin position="299"/>
        <end position="319"/>
    </location>
</feature>
<organism evidence="2 3">
    <name type="scientific">Sphingomonas floccifaciens</name>
    <dbReference type="NCBI Taxonomy" id="1844115"/>
    <lineage>
        <taxon>Bacteria</taxon>
        <taxon>Pseudomonadati</taxon>
        <taxon>Pseudomonadota</taxon>
        <taxon>Alphaproteobacteria</taxon>
        <taxon>Sphingomonadales</taxon>
        <taxon>Sphingomonadaceae</taxon>
        <taxon>Sphingomonas</taxon>
    </lineage>
</organism>
<proteinExistence type="predicted"/>
<dbReference type="PANTHER" id="PTHR48090">
    <property type="entry name" value="UNDECAPRENYL-PHOSPHATE 4-DEOXY-4-FORMAMIDO-L-ARABINOSE TRANSFERASE-RELATED"/>
    <property type="match status" value="1"/>
</dbReference>
<evidence type="ECO:0000313" key="2">
    <source>
        <dbReference type="EMBL" id="MFD1788388.1"/>
    </source>
</evidence>
<sequence length="385" mass="40713">MITVLLWAVAALIAIPFLIYTIEVLVGLPAPSAGPLPSGDARAAVLIPAHDEQAGIGRTVAAIAAVAPAGTRILVVADNCSDATAEEARRAGAEAIERHDPVRRGKGYALSFGRDHLSASPPDVVIVIDADCTITRGTIERLAARAHASGQPVQCVNLLEDDLAARPLVQISSFAMLVKNLIRARGVYRLGGATLLTGTGMAFPWSIYRDAALATGNVVEDMELGIALTRAGHRVMLEPGGRVSSPSAHVDDLREQRRRWEMGFIQSARRWALPTLLRGIAAGSRAQVALGLHMLVPPLATLFMSGAIVVVILALAALMGVTAQPAITLALLIALAGVMTILGWLREGRGTLTGAALMSVPGYLLWKVPMYLGGGPKQWVRTRRR</sequence>
<dbReference type="Gene3D" id="3.90.550.10">
    <property type="entry name" value="Spore Coat Polysaccharide Biosynthesis Protein SpsA, Chain A"/>
    <property type="match status" value="1"/>
</dbReference>
<comment type="caution">
    <text evidence="2">The sequence shown here is derived from an EMBL/GenBank/DDBJ whole genome shotgun (WGS) entry which is preliminary data.</text>
</comment>
<protein>
    <submittedName>
        <fullName evidence="2">Glycosyltransferase family 2 protein</fullName>
    </submittedName>
</protein>
<dbReference type="EMBL" id="JBHUFC010000003">
    <property type="protein sequence ID" value="MFD1788388.1"/>
    <property type="molecule type" value="Genomic_DNA"/>
</dbReference>
<keyword evidence="3" id="KW-1185">Reference proteome</keyword>
<dbReference type="Pfam" id="PF13641">
    <property type="entry name" value="Glyco_tranf_2_3"/>
    <property type="match status" value="1"/>
</dbReference>
<dbReference type="InterPro" id="IPR050256">
    <property type="entry name" value="Glycosyltransferase_2"/>
</dbReference>
<gene>
    <name evidence="2" type="ORF">ACFSC3_12475</name>
</gene>
<name>A0ABW4NE13_9SPHN</name>
<evidence type="ECO:0000313" key="3">
    <source>
        <dbReference type="Proteomes" id="UP001597283"/>
    </source>
</evidence>
<dbReference type="PANTHER" id="PTHR48090:SF6">
    <property type="entry name" value="SLR5056 PROTEIN"/>
    <property type="match status" value="1"/>
</dbReference>
<feature type="transmembrane region" description="Helical" evidence="1">
    <location>
        <begin position="326"/>
        <end position="345"/>
    </location>
</feature>
<reference evidence="3" key="1">
    <citation type="journal article" date="2019" name="Int. J. Syst. Evol. Microbiol.">
        <title>The Global Catalogue of Microorganisms (GCM) 10K type strain sequencing project: providing services to taxonomists for standard genome sequencing and annotation.</title>
        <authorList>
            <consortium name="The Broad Institute Genomics Platform"/>
            <consortium name="The Broad Institute Genome Sequencing Center for Infectious Disease"/>
            <person name="Wu L."/>
            <person name="Ma J."/>
        </authorList>
    </citation>
    <scope>NUCLEOTIDE SEQUENCE [LARGE SCALE GENOMIC DNA]</scope>
    <source>
        <strain evidence="3">Q85</strain>
    </source>
</reference>
<dbReference type="InterPro" id="IPR029044">
    <property type="entry name" value="Nucleotide-diphossugar_trans"/>
</dbReference>
<keyword evidence="1" id="KW-0812">Transmembrane</keyword>
<dbReference type="RefSeq" id="WP_380940773.1">
    <property type="nucleotide sequence ID" value="NZ_JBHUFC010000003.1"/>
</dbReference>
<keyword evidence="1" id="KW-0472">Membrane</keyword>
<dbReference type="CDD" id="cd06438">
    <property type="entry name" value="EpsO_like"/>
    <property type="match status" value="1"/>
</dbReference>
<evidence type="ECO:0000256" key="1">
    <source>
        <dbReference type="SAM" id="Phobius"/>
    </source>
</evidence>